<dbReference type="InterPro" id="IPR053154">
    <property type="entry name" value="c-di-AMP_regulator"/>
</dbReference>
<dbReference type="RefSeq" id="WP_048595065.1">
    <property type="nucleotide sequence ID" value="NZ_CVLB01000001.1"/>
</dbReference>
<sequence>MSSKKTSDLSKFSFKKALARITNRLGIKLLCLLMSFLLFLFVRYQKEYTKDYVTKIEIKNIPSRLLIANDIPENITITLKGFKDNIYELPTEFSAYIDLTNATIGSNMYEVNLAGDIDYSKMNITVNPSEIPIILDELSYKTVPIKVPTIGTAAYGLTIDNIIVNPSNTIISGPKALISSIDEIKTYNVDISDKYLDYSSISRIHLPRNIKSDVSRVNINIIFNKNLDKVEFNNLAISIDNLNGKFKINDRNPLIINKVVLEANKVMLDNLSPDDIKLYIDLQEMTNVGIYSNVSVEANVPIQAKLIEIEPSFFDIEIIEREITDNNITNADNNINENNNKSNLTNR</sequence>
<evidence type="ECO:0000313" key="1">
    <source>
        <dbReference type="EMBL" id="CRF34155.1"/>
    </source>
</evidence>
<dbReference type="AlphaFoldDB" id="A0A0G4K920"/>
<dbReference type="Pfam" id="PF07949">
    <property type="entry name" value="YbbR"/>
    <property type="match status" value="1"/>
</dbReference>
<organism evidence="1 2">
    <name type="scientific">Brachyspira suanatina</name>
    <dbReference type="NCBI Taxonomy" id="381802"/>
    <lineage>
        <taxon>Bacteria</taxon>
        <taxon>Pseudomonadati</taxon>
        <taxon>Spirochaetota</taxon>
        <taxon>Spirochaetia</taxon>
        <taxon>Brachyspirales</taxon>
        <taxon>Brachyspiraceae</taxon>
        <taxon>Brachyspira</taxon>
    </lineage>
</organism>
<dbReference type="Gene3D" id="2.170.120.40">
    <property type="entry name" value="YbbR-like domain"/>
    <property type="match status" value="1"/>
</dbReference>
<protein>
    <recommendedName>
        <fullName evidence="3">YbbR-like protein</fullName>
    </recommendedName>
</protein>
<evidence type="ECO:0008006" key="3">
    <source>
        <dbReference type="Google" id="ProtNLM"/>
    </source>
</evidence>
<dbReference type="Proteomes" id="UP000043763">
    <property type="component" value="Unassembled WGS sequence"/>
</dbReference>
<dbReference type="Gene3D" id="2.170.120.30">
    <property type="match status" value="2"/>
</dbReference>
<dbReference type="PANTHER" id="PTHR37804">
    <property type="entry name" value="CDAA REGULATORY PROTEIN CDAR"/>
    <property type="match status" value="1"/>
</dbReference>
<accession>A0A0G4K920</accession>
<dbReference type="OrthoDB" id="308951at2"/>
<evidence type="ECO:0000313" key="2">
    <source>
        <dbReference type="Proteomes" id="UP000043763"/>
    </source>
</evidence>
<keyword evidence="2" id="KW-1185">Reference proteome</keyword>
<dbReference type="InterPro" id="IPR012505">
    <property type="entry name" value="YbbR"/>
</dbReference>
<dbReference type="PANTHER" id="PTHR37804:SF1">
    <property type="entry name" value="CDAA REGULATORY PROTEIN CDAR"/>
    <property type="match status" value="1"/>
</dbReference>
<reference evidence="2" key="1">
    <citation type="submission" date="2015-04" db="EMBL/GenBank/DDBJ databases">
        <authorList>
            <person name="Mushtaq Mamoona"/>
        </authorList>
    </citation>
    <scope>NUCLEOTIDE SEQUENCE [LARGE SCALE GENOMIC DNA]</scope>
    <source>
        <strain evidence="2">AN4859/03</strain>
    </source>
</reference>
<gene>
    <name evidence="1" type="ORF">BRSU_1910</name>
</gene>
<proteinExistence type="predicted"/>
<name>A0A0G4K920_9SPIR</name>
<dbReference type="EMBL" id="CVLB01000001">
    <property type="protein sequence ID" value="CRF34155.1"/>
    <property type="molecule type" value="Genomic_DNA"/>
</dbReference>